<proteinExistence type="predicted"/>
<keyword evidence="3" id="KW-1185">Reference proteome</keyword>
<organism evidence="2 3">
    <name type="scientific">Coregonus suidteri</name>
    <dbReference type="NCBI Taxonomy" id="861788"/>
    <lineage>
        <taxon>Eukaryota</taxon>
        <taxon>Metazoa</taxon>
        <taxon>Chordata</taxon>
        <taxon>Craniata</taxon>
        <taxon>Vertebrata</taxon>
        <taxon>Euteleostomi</taxon>
        <taxon>Actinopterygii</taxon>
        <taxon>Neopterygii</taxon>
        <taxon>Teleostei</taxon>
        <taxon>Protacanthopterygii</taxon>
        <taxon>Salmoniformes</taxon>
        <taxon>Salmonidae</taxon>
        <taxon>Coregoninae</taxon>
        <taxon>Coregonus</taxon>
    </lineage>
</organism>
<protein>
    <submittedName>
        <fullName evidence="2">Uncharacterized protein</fullName>
    </submittedName>
</protein>
<dbReference type="EMBL" id="JAGTTL010000010">
    <property type="protein sequence ID" value="KAK6317221.1"/>
    <property type="molecule type" value="Genomic_DNA"/>
</dbReference>
<evidence type="ECO:0000313" key="2">
    <source>
        <dbReference type="EMBL" id="KAK6317221.1"/>
    </source>
</evidence>
<evidence type="ECO:0000313" key="3">
    <source>
        <dbReference type="Proteomes" id="UP001356427"/>
    </source>
</evidence>
<gene>
    <name evidence="2" type="ORF">J4Q44_G00126210</name>
</gene>
<dbReference type="Proteomes" id="UP001356427">
    <property type="component" value="Unassembled WGS sequence"/>
</dbReference>
<name>A0AAN8MHD1_9TELE</name>
<feature type="compositionally biased region" description="Low complexity" evidence="1">
    <location>
        <begin position="97"/>
        <end position="117"/>
    </location>
</feature>
<accession>A0AAN8MHD1</accession>
<evidence type="ECO:0000256" key="1">
    <source>
        <dbReference type="SAM" id="MobiDB-lite"/>
    </source>
</evidence>
<comment type="caution">
    <text evidence="2">The sequence shown here is derived from an EMBL/GenBank/DDBJ whole genome shotgun (WGS) entry which is preliminary data.</text>
</comment>
<feature type="region of interest" description="Disordered" evidence="1">
    <location>
        <begin position="51"/>
        <end position="117"/>
    </location>
</feature>
<reference evidence="2 3" key="1">
    <citation type="submission" date="2021-04" db="EMBL/GenBank/DDBJ databases">
        <authorList>
            <person name="De Guttry C."/>
            <person name="Zahm M."/>
            <person name="Klopp C."/>
            <person name="Cabau C."/>
            <person name="Louis A."/>
            <person name="Berthelot C."/>
            <person name="Parey E."/>
            <person name="Roest Crollius H."/>
            <person name="Montfort J."/>
            <person name="Robinson-Rechavi M."/>
            <person name="Bucao C."/>
            <person name="Bouchez O."/>
            <person name="Gislard M."/>
            <person name="Lluch J."/>
            <person name="Milhes M."/>
            <person name="Lampietro C."/>
            <person name="Lopez Roques C."/>
            <person name="Donnadieu C."/>
            <person name="Braasch I."/>
            <person name="Desvignes T."/>
            <person name="Postlethwait J."/>
            <person name="Bobe J."/>
            <person name="Wedekind C."/>
            <person name="Guiguen Y."/>
        </authorList>
    </citation>
    <scope>NUCLEOTIDE SEQUENCE [LARGE SCALE GENOMIC DNA]</scope>
    <source>
        <strain evidence="2">Cs_M1</strain>
        <tissue evidence="2">Blood</tissue>
    </source>
</reference>
<sequence length="133" mass="14159">MNSLTGSVCPLRGQILLRIVLLHSPESLSSQPRPNGPVRCQSWCQDDPGGGRLWAGCGPPASSDSEEMEDRQGLGPAVGPPRPRQDPLGRSDNGYRSSPAPAPASQPQKAAAEALESSSELEQIFKKLCRCPE</sequence>
<dbReference type="AlphaFoldDB" id="A0AAN8MHD1"/>